<evidence type="ECO:0000313" key="17">
    <source>
        <dbReference type="EMBL" id="PIZ39465.1"/>
    </source>
</evidence>
<proteinExistence type="inferred from homology"/>
<comment type="cofactor">
    <cofactor evidence="16">
        <name>NH4(+)</name>
        <dbReference type="ChEBI" id="CHEBI:28938"/>
    </cofactor>
    <cofactor evidence="16">
        <name>K(+)</name>
        <dbReference type="ChEBI" id="CHEBI:29103"/>
    </cofactor>
    <text evidence="16">A monovalent cation. Ammonium or potassium.</text>
</comment>
<dbReference type="Proteomes" id="UP000230956">
    <property type="component" value="Unassembled WGS sequence"/>
</dbReference>
<reference evidence="18" key="1">
    <citation type="submission" date="2017-09" db="EMBL/GenBank/DDBJ databases">
        <title>Depth-based differentiation of microbial function through sediment-hosted aquifers and enrichment of novel symbionts in the deep terrestrial subsurface.</title>
        <authorList>
            <person name="Probst A.J."/>
            <person name="Ladd B."/>
            <person name="Jarett J.K."/>
            <person name="Geller-Mcgrath D.E."/>
            <person name="Sieber C.M.K."/>
            <person name="Emerson J.B."/>
            <person name="Anantharaman K."/>
            <person name="Thomas B.C."/>
            <person name="Malmstrom R."/>
            <person name="Stieglmeier M."/>
            <person name="Klingl A."/>
            <person name="Woyke T."/>
            <person name="Ryan C.M."/>
            <person name="Banfield J.F."/>
        </authorList>
    </citation>
    <scope>NUCLEOTIDE SEQUENCE [LARGE SCALE GENOMIC DNA]</scope>
</reference>
<feature type="binding site" evidence="16">
    <location>
        <position position="100"/>
    </location>
    <ligand>
        <name>substrate</name>
    </ligand>
</feature>
<keyword evidence="10 16" id="KW-0418">Kinase</keyword>
<evidence type="ECO:0000313" key="18">
    <source>
        <dbReference type="Proteomes" id="UP000230956"/>
    </source>
</evidence>
<evidence type="ECO:0000256" key="12">
    <source>
        <dbReference type="ARBA" id="ARBA00022958"/>
    </source>
</evidence>
<feature type="active site" description="Proton acceptor" evidence="16">
    <location>
        <position position="109"/>
    </location>
</feature>
<gene>
    <name evidence="16" type="primary">coaX</name>
    <name evidence="17" type="ORF">COY37_04970</name>
</gene>
<dbReference type="RefSeq" id="WP_286678819.1">
    <property type="nucleotide sequence ID" value="NZ_MNXI01000107.1"/>
</dbReference>
<feature type="binding site" evidence="16">
    <location>
        <position position="129"/>
    </location>
    <ligand>
        <name>K(+)</name>
        <dbReference type="ChEBI" id="CHEBI:29103"/>
    </ligand>
</feature>
<comment type="subcellular location">
    <subcellularLocation>
        <location evidence="3 16">Cytoplasm</location>
    </subcellularLocation>
</comment>
<evidence type="ECO:0000256" key="16">
    <source>
        <dbReference type="HAMAP-Rule" id="MF_01274"/>
    </source>
</evidence>
<dbReference type="EC" id="2.7.1.33" evidence="6 16"/>
<comment type="caution">
    <text evidence="17">The sequence shown here is derived from an EMBL/GenBank/DDBJ whole genome shotgun (WGS) entry which is preliminary data.</text>
</comment>
<dbReference type="NCBIfam" id="NF009848">
    <property type="entry name" value="PRK13318.1-6"/>
    <property type="match status" value="1"/>
</dbReference>
<keyword evidence="13 16" id="KW-0173">Coenzyme A biosynthesis</keyword>
<comment type="function">
    <text evidence="16">Catalyzes the phosphorylation of pantothenate (Pan), the first step in CoA biosynthesis.</text>
</comment>
<organism evidence="17 18">
    <name type="scientific">Candidatus Aquicultor secundus</name>
    <dbReference type="NCBI Taxonomy" id="1973895"/>
    <lineage>
        <taxon>Bacteria</taxon>
        <taxon>Bacillati</taxon>
        <taxon>Actinomycetota</taxon>
        <taxon>Candidatus Aquicultoria</taxon>
        <taxon>Candidatus Aquicultorales</taxon>
        <taxon>Candidatus Aquicultoraceae</taxon>
        <taxon>Candidatus Aquicultor</taxon>
    </lineage>
</organism>
<sequence>MLLVIDIGNTHTVLGCFEQRRLKASWRIATRRDATADEVAVAISNLFHLNGFTLADVEAVAIASVVPSLTASFLEMFTEIFKTDALVVGPDTDTGVPILYDNPQEVGADRIANAVAGFELYGGPLIVVDFGTATTFDAITERGEYLGGSIAPGIEVSSEALFKRAARLSRIDLVTPSRAIGRDTRSSVQSGLIIGTGGMVDRIVERFETEMGHLKHVVATGGLAGLIAPECKRLTAVDPTLTLTGLQRIFERNQSNRIHPLSHDSGLI</sequence>
<dbReference type="CDD" id="cd24015">
    <property type="entry name" value="ASKHA_NBD_PanK-III"/>
    <property type="match status" value="1"/>
</dbReference>
<evidence type="ECO:0000256" key="4">
    <source>
        <dbReference type="ARBA" id="ARBA00005225"/>
    </source>
</evidence>
<dbReference type="GO" id="GO:0046872">
    <property type="term" value="F:metal ion binding"/>
    <property type="evidence" value="ECO:0007669"/>
    <property type="project" value="UniProtKB-KW"/>
</dbReference>
<comment type="catalytic activity">
    <reaction evidence="1 16">
        <text>(R)-pantothenate + ATP = (R)-4'-phosphopantothenate + ADP + H(+)</text>
        <dbReference type="Rhea" id="RHEA:16373"/>
        <dbReference type="ChEBI" id="CHEBI:10986"/>
        <dbReference type="ChEBI" id="CHEBI:15378"/>
        <dbReference type="ChEBI" id="CHEBI:29032"/>
        <dbReference type="ChEBI" id="CHEBI:30616"/>
        <dbReference type="ChEBI" id="CHEBI:456216"/>
        <dbReference type="EC" id="2.7.1.33"/>
    </reaction>
</comment>
<evidence type="ECO:0000256" key="5">
    <source>
        <dbReference type="ARBA" id="ARBA00011738"/>
    </source>
</evidence>
<dbReference type="InterPro" id="IPR004619">
    <property type="entry name" value="Type_III_PanK"/>
</dbReference>
<dbReference type="Pfam" id="PF03309">
    <property type="entry name" value="Pan_kinase"/>
    <property type="match status" value="1"/>
</dbReference>
<keyword evidence="9 16" id="KW-0547">Nucleotide-binding</keyword>
<evidence type="ECO:0000256" key="9">
    <source>
        <dbReference type="ARBA" id="ARBA00022741"/>
    </source>
</evidence>
<dbReference type="EMBL" id="PFNG01000120">
    <property type="protein sequence ID" value="PIZ39465.1"/>
    <property type="molecule type" value="Genomic_DNA"/>
</dbReference>
<dbReference type="PANTHER" id="PTHR34265:SF1">
    <property type="entry name" value="TYPE III PANTOTHENATE KINASE"/>
    <property type="match status" value="1"/>
</dbReference>
<dbReference type="UniPathway" id="UPA00241">
    <property type="reaction ID" value="UER00352"/>
</dbReference>
<name>A0A2M7T8E6_9ACTN</name>
<dbReference type="PANTHER" id="PTHR34265">
    <property type="entry name" value="TYPE III PANTOTHENATE KINASE"/>
    <property type="match status" value="1"/>
</dbReference>
<evidence type="ECO:0000256" key="11">
    <source>
        <dbReference type="ARBA" id="ARBA00022840"/>
    </source>
</evidence>
<comment type="pathway">
    <text evidence="4 16">Cofactor biosynthesis; coenzyme A biosynthesis; CoA from (R)-pantothenate: step 1/5.</text>
</comment>
<dbReference type="InterPro" id="IPR043129">
    <property type="entry name" value="ATPase_NBD"/>
</dbReference>
<evidence type="ECO:0000256" key="8">
    <source>
        <dbReference type="ARBA" id="ARBA00022679"/>
    </source>
</evidence>
<dbReference type="NCBIfam" id="TIGR00671">
    <property type="entry name" value="baf"/>
    <property type="match status" value="1"/>
</dbReference>
<feature type="binding site" evidence="16">
    <location>
        <position position="132"/>
    </location>
    <ligand>
        <name>ATP</name>
        <dbReference type="ChEBI" id="CHEBI:30616"/>
    </ligand>
</feature>
<evidence type="ECO:0000256" key="3">
    <source>
        <dbReference type="ARBA" id="ARBA00004496"/>
    </source>
</evidence>
<evidence type="ECO:0000256" key="2">
    <source>
        <dbReference type="ARBA" id="ARBA00001958"/>
    </source>
</evidence>
<accession>A0A2M7T8E6</accession>
<protein>
    <recommendedName>
        <fullName evidence="15 16">Type III pantothenate kinase</fullName>
        <ecNumber evidence="6 16">2.7.1.33</ecNumber>
    </recommendedName>
    <alternativeName>
        <fullName evidence="16">PanK-III</fullName>
    </alternativeName>
    <alternativeName>
        <fullName evidence="16">Pantothenic acid kinase</fullName>
    </alternativeName>
</protein>
<keyword evidence="11 16" id="KW-0067">ATP-binding</keyword>
<evidence type="ECO:0000256" key="6">
    <source>
        <dbReference type="ARBA" id="ARBA00012102"/>
    </source>
</evidence>
<keyword evidence="12 16" id="KW-0630">Potassium</keyword>
<dbReference type="GO" id="GO:0004594">
    <property type="term" value="F:pantothenate kinase activity"/>
    <property type="evidence" value="ECO:0007669"/>
    <property type="project" value="UniProtKB-UniRule"/>
</dbReference>
<dbReference type="HAMAP" id="MF_01274">
    <property type="entry name" value="Pantothen_kinase_3"/>
    <property type="match status" value="1"/>
</dbReference>
<evidence type="ECO:0000256" key="7">
    <source>
        <dbReference type="ARBA" id="ARBA00022490"/>
    </source>
</evidence>
<evidence type="ECO:0000256" key="13">
    <source>
        <dbReference type="ARBA" id="ARBA00022993"/>
    </source>
</evidence>
<feature type="binding site" evidence="16">
    <location>
        <begin position="107"/>
        <end position="110"/>
    </location>
    <ligand>
        <name>substrate</name>
    </ligand>
</feature>
<evidence type="ECO:0000256" key="14">
    <source>
        <dbReference type="ARBA" id="ARBA00038036"/>
    </source>
</evidence>
<dbReference type="Gene3D" id="3.30.420.40">
    <property type="match status" value="2"/>
</dbReference>
<comment type="subunit">
    <text evidence="5 16">Homodimer.</text>
</comment>
<comment type="similarity">
    <text evidence="14 16">Belongs to the type III pantothenate kinase family.</text>
</comment>
<feature type="binding site" evidence="16">
    <location>
        <position position="184"/>
    </location>
    <ligand>
        <name>substrate</name>
    </ligand>
</feature>
<comment type="cofactor">
    <cofactor evidence="2">
        <name>K(+)</name>
        <dbReference type="ChEBI" id="CHEBI:29103"/>
    </cofactor>
</comment>
<feature type="binding site" evidence="16">
    <location>
        <begin position="6"/>
        <end position="13"/>
    </location>
    <ligand>
        <name>ATP</name>
        <dbReference type="ChEBI" id="CHEBI:30616"/>
    </ligand>
</feature>
<keyword evidence="16" id="KW-0479">Metal-binding</keyword>
<evidence type="ECO:0000256" key="10">
    <source>
        <dbReference type="ARBA" id="ARBA00022777"/>
    </source>
</evidence>
<dbReference type="NCBIfam" id="NF009855">
    <property type="entry name" value="PRK13321.1"/>
    <property type="match status" value="1"/>
</dbReference>
<dbReference type="GO" id="GO:0005524">
    <property type="term" value="F:ATP binding"/>
    <property type="evidence" value="ECO:0007669"/>
    <property type="project" value="UniProtKB-UniRule"/>
</dbReference>
<dbReference type="GO" id="GO:0005737">
    <property type="term" value="C:cytoplasm"/>
    <property type="evidence" value="ECO:0007669"/>
    <property type="project" value="UniProtKB-SubCell"/>
</dbReference>
<evidence type="ECO:0000256" key="15">
    <source>
        <dbReference type="ARBA" id="ARBA00040883"/>
    </source>
</evidence>
<dbReference type="SUPFAM" id="SSF53067">
    <property type="entry name" value="Actin-like ATPase domain"/>
    <property type="match status" value="2"/>
</dbReference>
<dbReference type="GO" id="GO:0015937">
    <property type="term" value="P:coenzyme A biosynthetic process"/>
    <property type="evidence" value="ECO:0007669"/>
    <property type="project" value="UniProtKB-UniRule"/>
</dbReference>
<dbReference type="AlphaFoldDB" id="A0A2M7T8E6"/>
<keyword evidence="8 16" id="KW-0808">Transferase</keyword>
<evidence type="ECO:0000256" key="1">
    <source>
        <dbReference type="ARBA" id="ARBA00001206"/>
    </source>
</evidence>
<keyword evidence="7 16" id="KW-0963">Cytoplasm</keyword>